<accession>A0AA35R2Z8</accession>
<evidence type="ECO:0000313" key="8">
    <source>
        <dbReference type="EMBL" id="CAI8001242.1"/>
    </source>
</evidence>
<protein>
    <submittedName>
        <fullName evidence="8">Transporter svop-1</fullName>
    </submittedName>
</protein>
<feature type="transmembrane region" description="Helical" evidence="6">
    <location>
        <begin position="33"/>
        <end position="57"/>
    </location>
</feature>
<feature type="transmembrane region" description="Helical" evidence="6">
    <location>
        <begin position="69"/>
        <end position="92"/>
    </location>
</feature>
<feature type="transmembrane region" description="Helical" evidence="6">
    <location>
        <begin position="433"/>
        <end position="453"/>
    </location>
</feature>
<dbReference type="SUPFAM" id="SSF103473">
    <property type="entry name" value="MFS general substrate transporter"/>
    <property type="match status" value="1"/>
</dbReference>
<dbReference type="Gene3D" id="1.20.1250.20">
    <property type="entry name" value="MFS general substrate transporter like domains"/>
    <property type="match status" value="1"/>
</dbReference>
<dbReference type="Proteomes" id="UP001174909">
    <property type="component" value="Unassembled WGS sequence"/>
</dbReference>
<dbReference type="InterPro" id="IPR036259">
    <property type="entry name" value="MFS_trans_sf"/>
</dbReference>
<keyword evidence="5 6" id="KW-0472">Membrane</keyword>
<feature type="transmembrane region" description="Helical" evidence="6">
    <location>
        <begin position="402"/>
        <end position="421"/>
    </location>
</feature>
<dbReference type="PANTHER" id="PTHR23511">
    <property type="entry name" value="SYNAPTIC VESICLE GLYCOPROTEIN 2"/>
    <property type="match status" value="1"/>
</dbReference>
<dbReference type="PANTHER" id="PTHR23511:SF34">
    <property type="entry name" value="SYNAPTIC VESICLE GLYCOPROTEIN 2"/>
    <property type="match status" value="1"/>
</dbReference>
<gene>
    <name evidence="8" type="ORF">GBAR_LOCUS3145</name>
</gene>
<keyword evidence="3 6" id="KW-0812">Transmembrane</keyword>
<feature type="transmembrane region" description="Helical" evidence="6">
    <location>
        <begin position="368"/>
        <end position="390"/>
    </location>
</feature>
<dbReference type="PROSITE" id="PS50850">
    <property type="entry name" value="MFS"/>
    <property type="match status" value="1"/>
</dbReference>
<proteinExistence type="predicted"/>
<evidence type="ECO:0000256" key="3">
    <source>
        <dbReference type="ARBA" id="ARBA00022692"/>
    </source>
</evidence>
<dbReference type="AlphaFoldDB" id="A0AA35R2Z8"/>
<dbReference type="Pfam" id="PF07690">
    <property type="entry name" value="MFS_1"/>
    <property type="match status" value="1"/>
</dbReference>
<feature type="transmembrane region" description="Helical" evidence="6">
    <location>
        <begin position="192"/>
        <end position="211"/>
    </location>
</feature>
<dbReference type="GO" id="GO:0016020">
    <property type="term" value="C:membrane"/>
    <property type="evidence" value="ECO:0007669"/>
    <property type="project" value="UniProtKB-SubCell"/>
</dbReference>
<feature type="domain" description="Major facilitator superfamily (MFS) profile" evidence="7">
    <location>
        <begin position="35"/>
        <end position="458"/>
    </location>
</feature>
<evidence type="ECO:0000256" key="2">
    <source>
        <dbReference type="ARBA" id="ARBA00022448"/>
    </source>
</evidence>
<feature type="transmembrane region" description="Helical" evidence="6">
    <location>
        <begin position="275"/>
        <end position="300"/>
    </location>
</feature>
<keyword evidence="4 6" id="KW-1133">Transmembrane helix</keyword>
<keyword evidence="9" id="KW-1185">Reference proteome</keyword>
<name>A0AA35R2Z8_GEOBA</name>
<dbReference type="InterPro" id="IPR020846">
    <property type="entry name" value="MFS_dom"/>
</dbReference>
<evidence type="ECO:0000256" key="1">
    <source>
        <dbReference type="ARBA" id="ARBA00004141"/>
    </source>
</evidence>
<feature type="transmembrane region" description="Helical" evidence="6">
    <location>
        <begin position="345"/>
        <end position="362"/>
    </location>
</feature>
<comment type="subcellular location">
    <subcellularLocation>
        <location evidence="1">Membrane</location>
        <topology evidence="1">Multi-pass membrane protein</topology>
    </subcellularLocation>
</comment>
<feature type="transmembrane region" description="Helical" evidence="6">
    <location>
        <begin position="312"/>
        <end position="333"/>
    </location>
</feature>
<evidence type="ECO:0000256" key="5">
    <source>
        <dbReference type="ARBA" id="ARBA00023136"/>
    </source>
</evidence>
<sequence length="465" mass="51466">MDDGPRQQKQRSPTPEVSLDGIISHIGFGPYQVIAFLLAGLTALAFGLEITVFSLVAESLQSQWGVNGVKLAILPSVTGISNIIGGVFFGYLCDTYGRVWPYVLAMMNIAVFSLASAFSPDYVTFVCLRFVVSFGVTGSVVLLFAALTEVLPVLNRGKVLVLIMLVESLGICATGGLAWWLIPRYHTNGWRYLVIATSLPSFFVVGFRIAFPFESPRYLVARGDHKRAYKVLRRMAHFNGKDLPFPLSSIETLPSSTTRSLKTSCLKLGSVFKKVYLRTTVSLSIIFVAHTVAYYSLALFTPTILGDLVQNSYFTVFVGYLGQIPGVILMSIIVEWKHVGRLNSMRFFICLAVATLVLFALIQNSVSVPVLTILINFSTVPLTALMLSYMSEYYPTSTRGSALAYFSNLSAFFGIFFPYLAGYATDVFGQFPWLFPSIWAVFYLVVLLVTFCLKQETLMVNLLDQ</sequence>
<dbReference type="EMBL" id="CASHTH010000429">
    <property type="protein sequence ID" value="CAI8001242.1"/>
    <property type="molecule type" value="Genomic_DNA"/>
</dbReference>
<reference evidence="8" key="1">
    <citation type="submission" date="2023-03" db="EMBL/GenBank/DDBJ databases">
        <authorList>
            <person name="Steffen K."/>
            <person name="Cardenas P."/>
        </authorList>
    </citation>
    <scope>NUCLEOTIDE SEQUENCE</scope>
</reference>
<evidence type="ECO:0000256" key="4">
    <source>
        <dbReference type="ARBA" id="ARBA00022989"/>
    </source>
</evidence>
<dbReference type="InterPro" id="IPR011701">
    <property type="entry name" value="MFS"/>
</dbReference>
<dbReference type="GO" id="GO:0022857">
    <property type="term" value="F:transmembrane transporter activity"/>
    <property type="evidence" value="ECO:0007669"/>
    <property type="project" value="InterPro"/>
</dbReference>
<feature type="transmembrane region" description="Helical" evidence="6">
    <location>
        <begin position="123"/>
        <end position="147"/>
    </location>
</feature>
<feature type="transmembrane region" description="Helical" evidence="6">
    <location>
        <begin position="99"/>
        <end position="117"/>
    </location>
</feature>
<organism evidence="8 9">
    <name type="scientific">Geodia barretti</name>
    <name type="common">Barrett's horny sponge</name>
    <dbReference type="NCBI Taxonomy" id="519541"/>
    <lineage>
        <taxon>Eukaryota</taxon>
        <taxon>Metazoa</taxon>
        <taxon>Porifera</taxon>
        <taxon>Demospongiae</taxon>
        <taxon>Heteroscleromorpha</taxon>
        <taxon>Tetractinellida</taxon>
        <taxon>Astrophorina</taxon>
        <taxon>Geodiidae</taxon>
        <taxon>Geodia</taxon>
    </lineage>
</organism>
<evidence type="ECO:0000259" key="7">
    <source>
        <dbReference type="PROSITE" id="PS50850"/>
    </source>
</evidence>
<evidence type="ECO:0000313" key="9">
    <source>
        <dbReference type="Proteomes" id="UP001174909"/>
    </source>
</evidence>
<feature type="transmembrane region" description="Helical" evidence="6">
    <location>
        <begin position="159"/>
        <end position="180"/>
    </location>
</feature>
<evidence type="ECO:0000256" key="6">
    <source>
        <dbReference type="SAM" id="Phobius"/>
    </source>
</evidence>
<comment type="caution">
    <text evidence="8">The sequence shown here is derived from an EMBL/GenBank/DDBJ whole genome shotgun (WGS) entry which is preliminary data.</text>
</comment>
<keyword evidence="2" id="KW-0813">Transport</keyword>